<comment type="caution">
    <text evidence="2">The sequence shown here is derived from an EMBL/GenBank/DDBJ whole genome shotgun (WGS) entry which is preliminary data.</text>
</comment>
<protein>
    <submittedName>
        <fullName evidence="2">Uncharacterized protein</fullName>
    </submittedName>
</protein>
<proteinExistence type="predicted"/>
<accession>A0ABP1RP96</accession>
<organism evidence="2 3">
    <name type="scientific">Orchesella dallaii</name>
    <dbReference type="NCBI Taxonomy" id="48710"/>
    <lineage>
        <taxon>Eukaryota</taxon>
        <taxon>Metazoa</taxon>
        <taxon>Ecdysozoa</taxon>
        <taxon>Arthropoda</taxon>
        <taxon>Hexapoda</taxon>
        <taxon>Collembola</taxon>
        <taxon>Entomobryomorpha</taxon>
        <taxon>Entomobryoidea</taxon>
        <taxon>Orchesellidae</taxon>
        <taxon>Orchesellinae</taxon>
        <taxon>Orchesella</taxon>
    </lineage>
</organism>
<gene>
    <name evidence="2" type="ORF">ODALV1_LOCUS24451</name>
</gene>
<feature type="region of interest" description="Disordered" evidence="1">
    <location>
        <begin position="1"/>
        <end position="53"/>
    </location>
</feature>
<feature type="compositionally biased region" description="Basic residues" evidence="1">
    <location>
        <begin position="230"/>
        <end position="239"/>
    </location>
</feature>
<keyword evidence="3" id="KW-1185">Reference proteome</keyword>
<feature type="region of interest" description="Disordered" evidence="1">
    <location>
        <begin position="179"/>
        <end position="239"/>
    </location>
</feature>
<dbReference type="EMBL" id="CAXLJM020000091">
    <property type="protein sequence ID" value="CAL8132053.1"/>
    <property type="molecule type" value="Genomic_DNA"/>
</dbReference>
<evidence type="ECO:0000313" key="2">
    <source>
        <dbReference type="EMBL" id="CAL8132053.1"/>
    </source>
</evidence>
<feature type="compositionally biased region" description="Basic and acidic residues" evidence="1">
    <location>
        <begin position="190"/>
        <end position="220"/>
    </location>
</feature>
<feature type="compositionally biased region" description="Acidic residues" evidence="1">
    <location>
        <begin position="1"/>
        <end position="15"/>
    </location>
</feature>
<sequence length="239" mass="25160">MSDQDDNDNEMSTDGEDARDSSEQSGIKGSTKKDIGLQYGGRNNESVETASSPSVVSPEVVKAAVEEGFIGALEKLDRAPNSAQGHLSLQSAHVDVFASPSGPPAPRQHRVSAMTVGCIICGQDGETIDVKGQQVPAEFFLCSKIGCRGKAHNEFLGFLLASMDEQGRPLPIDLQETVGEPSASTFQTAEKTKNSDKGKGAEKGKPAENGKPAEKGKAAEKSQAAAEPKRRGRLLKGGH</sequence>
<name>A0ABP1RP96_9HEXA</name>
<dbReference type="Proteomes" id="UP001642540">
    <property type="component" value="Unassembled WGS sequence"/>
</dbReference>
<evidence type="ECO:0000313" key="3">
    <source>
        <dbReference type="Proteomes" id="UP001642540"/>
    </source>
</evidence>
<reference evidence="2 3" key="1">
    <citation type="submission" date="2024-08" db="EMBL/GenBank/DDBJ databases">
        <authorList>
            <person name="Cucini C."/>
            <person name="Frati F."/>
        </authorList>
    </citation>
    <scope>NUCLEOTIDE SEQUENCE [LARGE SCALE GENOMIC DNA]</scope>
</reference>
<evidence type="ECO:0000256" key="1">
    <source>
        <dbReference type="SAM" id="MobiDB-lite"/>
    </source>
</evidence>